<sequence length="251" mass="28797">MNGNQLRNSRLDYAIVNKLPKRYCKLIEEIGVHSDDEIGGKNGDVYVIRTLCYRSRKANIFFRKLDEAMASSEANQGVVSRRRTRVLPRVPIPSKNIAAPKGLPMDFYNLKWYKALNPMEKRTYPDRKNVAFLPNAEESLQAKRHPDEKCSDKQFNELYRDEVLKVFEISDEEDFSVEGEEDEENNDSIDLEAPSEGDDDEEEGFFVPGEYQYEDDEYSPGEESSKEDDESEADVSSVGNAQSYSMEVVED</sequence>
<gene>
    <name evidence="2" type="ORF">O181_119791</name>
</gene>
<accession>A0A9Q3KH91</accession>
<proteinExistence type="predicted"/>
<protein>
    <submittedName>
        <fullName evidence="2">Uncharacterized protein</fullName>
    </submittedName>
</protein>
<evidence type="ECO:0000313" key="3">
    <source>
        <dbReference type="Proteomes" id="UP000765509"/>
    </source>
</evidence>
<dbReference type="AlphaFoldDB" id="A0A9Q3KH91"/>
<organism evidence="2 3">
    <name type="scientific">Austropuccinia psidii MF-1</name>
    <dbReference type="NCBI Taxonomy" id="1389203"/>
    <lineage>
        <taxon>Eukaryota</taxon>
        <taxon>Fungi</taxon>
        <taxon>Dikarya</taxon>
        <taxon>Basidiomycota</taxon>
        <taxon>Pucciniomycotina</taxon>
        <taxon>Pucciniomycetes</taxon>
        <taxon>Pucciniales</taxon>
        <taxon>Sphaerophragmiaceae</taxon>
        <taxon>Austropuccinia</taxon>
    </lineage>
</organism>
<dbReference type="Proteomes" id="UP000765509">
    <property type="component" value="Unassembled WGS sequence"/>
</dbReference>
<feature type="compositionally biased region" description="Acidic residues" evidence="1">
    <location>
        <begin position="212"/>
        <end position="233"/>
    </location>
</feature>
<comment type="caution">
    <text evidence="2">The sequence shown here is derived from an EMBL/GenBank/DDBJ whole genome shotgun (WGS) entry which is preliminary data.</text>
</comment>
<feature type="region of interest" description="Disordered" evidence="1">
    <location>
        <begin position="171"/>
        <end position="251"/>
    </location>
</feature>
<feature type="compositionally biased region" description="Acidic residues" evidence="1">
    <location>
        <begin position="171"/>
        <end position="204"/>
    </location>
</feature>
<evidence type="ECO:0000313" key="2">
    <source>
        <dbReference type="EMBL" id="MBW0580076.1"/>
    </source>
</evidence>
<dbReference type="EMBL" id="AVOT02106621">
    <property type="protein sequence ID" value="MBW0580076.1"/>
    <property type="molecule type" value="Genomic_DNA"/>
</dbReference>
<keyword evidence="3" id="KW-1185">Reference proteome</keyword>
<evidence type="ECO:0000256" key="1">
    <source>
        <dbReference type="SAM" id="MobiDB-lite"/>
    </source>
</evidence>
<name>A0A9Q3KH91_9BASI</name>
<reference evidence="2" key="1">
    <citation type="submission" date="2021-03" db="EMBL/GenBank/DDBJ databases">
        <title>Draft genome sequence of rust myrtle Austropuccinia psidii MF-1, a brazilian biotype.</title>
        <authorList>
            <person name="Quecine M.C."/>
            <person name="Pachon D.M.R."/>
            <person name="Bonatelli M.L."/>
            <person name="Correr F.H."/>
            <person name="Franceschini L.M."/>
            <person name="Leite T.F."/>
            <person name="Margarido G.R.A."/>
            <person name="Almeida C.A."/>
            <person name="Ferrarezi J.A."/>
            <person name="Labate C.A."/>
        </authorList>
    </citation>
    <scope>NUCLEOTIDE SEQUENCE</scope>
    <source>
        <strain evidence="2">MF-1</strain>
    </source>
</reference>